<sequence length="299" mass="32788">MNNTVNNTINNTINNNMKKIIAGIDGSKLAQAVCDTAIWASKRLGNGIVFLHSIEKKPQHGADDFSGTIGLGARSALLNQMTELDEQRGKMAIQLGNEMLGHAVDRANSAGLTDIEPLQRHGDFVEALVGLETDARLMVVGRSGNGHQDDFKALGSHIETLIRQVHTPIVIAPQDFTEPTNFMLAYDGCETADKAVQRIIEGGLLKGMTCHLVTVENSDKAQKQKFEQAQARLTAEGFDVMATYLKGDISTVLMDYKQRNEIQLVVMGAFAHSKVRNFFLGSNTIRMIENSRVPLIVLR</sequence>
<gene>
    <name evidence="3" type="ORF">FR932_11960</name>
</gene>
<dbReference type="SUPFAM" id="SSF52402">
    <property type="entry name" value="Adenine nucleotide alpha hydrolases-like"/>
    <property type="match status" value="2"/>
</dbReference>
<dbReference type="Proteomes" id="UP000327424">
    <property type="component" value="Chromosome"/>
</dbReference>
<dbReference type="Pfam" id="PF00582">
    <property type="entry name" value="Usp"/>
    <property type="match status" value="2"/>
</dbReference>
<dbReference type="PANTHER" id="PTHR46268:SF6">
    <property type="entry name" value="UNIVERSAL STRESS PROTEIN UP12"/>
    <property type="match status" value="1"/>
</dbReference>
<dbReference type="PRINTS" id="PR01438">
    <property type="entry name" value="UNVRSLSTRESS"/>
</dbReference>
<dbReference type="EMBL" id="CP044399">
    <property type="protein sequence ID" value="QFI38511.1"/>
    <property type="molecule type" value="Genomic_DNA"/>
</dbReference>
<evidence type="ECO:0000313" key="3">
    <source>
        <dbReference type="EMBL" id="QFI38511.1"/>
    </source>
</evidence>
<comment type="similarity">
    <text evidence="1">Belongs to the universal stress protein A family.</text>
</comment>
<dbReference type="KEGG" id="mmaa:FR932_11960"/>
<evidence type="ECO:0000313" key="4">
    <source>
        <dbReference type="Proteomes" id="UP000327424"/>
    </source>
</evidence>
<feature type="domain" description="UspA" evidence="2">
    <location>
        <begin position="220"/>
        <end position="299"/>
    </location>
</feature>
<organism evidence="3 4">
    <name type="scientific">Moritella marina ATCC 15381</name>
    <dbReference type="NCBI Taxonomy" id="1202962"/>
    <lineage>
        <taxon>Bacteria</taxon>
        <taxon>Pseudomonadati</taxon>
        <taxon>Pseudomonadota</taxon>
        <taxon>Gammaproteobacteria</taxon>
        <taxon>Alteromonadales</taxon>
        <taxon>Moritellaceae</taxon>
        <taxon>Moritella</taxon>
    </lineage>
</organism>
<dbReference type="InterPro" id="IPR006016">
    <property type="entry name" value="UspA"/>
</dbReference>
<evidence type="ECO:0000256" key="1">
    <source>
        <dbReference type="ARBA" id="ARBA00008791"/>
    </source>
</evidence>
<dbReference type="CDD" id="cd00293">
    <property type="entry name" value="USP-like"/>
    <property type="match status" value="2"/>
</dbReference>
<dbReference type="InterPro" id="IPR006015">
    <property type="entry name" value="Universal_stress_UspA"/>
</dbReference>
<name>A0A5J6WMM7_MORMI</name>
<feature type="domain" description="UspA" evidence="2">
    <location>
        <begin position="17"/>
        <end position="172"/>
    </location>
</feature>
<dbReference type="Gene3D" id="3.40.50.12370">
    <property type="match status" value="1"/>
</dbReference>
<reference evidence="3 4" key="1">
    <citation type="submission" date="2019-09" db="EMBL/GenBank/DDBJ databases">
        <title>Hybrid Assembly of the complete Genome of the Deep-Sea Bacterium Moritella marina from long Nanopore and Illumina reads.</title>
        <authorList>
            <person name="Magin S."/>
            <person name="Georgoulis A."/>
            <person name="Papadimitriou K."/>
            <person name="Iliakis G."/>
            <person name="Vorgias C.E."/>
        </authorList>
    </citation>
    <scope>NUCLEOTIDE SEQUENCE [LARGE SCALE GENOMIC DNA]</scope>
    <source>
        <strain evidence="3 4">MP-1</strain>
    </source>
</reference>
<evidence type="ECO:0000259" key="2">
    <source>
        <dbReference type="Pfam" id="PF00582"/>
    </source>
</evidence>
<proteinExistence type="inferred from homology"/>
<protein>
    <submittedName>
        <fullName evidence="3">Universal stress protein</fullName>
    </submittedName>
</protein>
<dbReference type="OrthoDB" id="9804721at2"/>
<dbReference type="AlphaFoldDB" id="A0A5J6WMM7"/>
<keyword evidence="4" id="KW-1185">Reference proteome</keyword>
<accession>A0A5J6WMM7</accession>
<dbReference type="PANTHER" id="PTHR46268">
    <property type="entry name" value="STRESS RESPONSE PROTEIN NHAX"/>
    <property type="match status" value="1"/>
</dbReference>